<feature type="domain" description="SLH" evidence="1">
    <location>
        <begin position="143"/>
        <end position="206"/>
    </location>
</feature>
<evidence type="ECO:0000313" key="3">
    <source>
        <dbReference type="Proteomes" id="UP000298246"/>
    </source>
</evidence>
<dbReference type="EMBL" id="MYFO01000068">
    <property type="protein sequence ID" value="TFE82788.1"/>
    <property type="molecule type" value="Genomic_DNA"/>
</dbReference>
<dbReference type="InterPro" id="IPR001119">
    <property type="entry name" value="SLH_dom"/>
</dbReference>
<comment type="caution">
    <text evidence="2">The sequence shown here is derived from an EMBL/GenBank/DDBJ whole genome shotgun (WGS) entry which is preliminary data.</text>
</comment>
<accession>A0A4Y8PQ75</accession>
<name>A0A4Y8PQ75_9BACL</name>
<dbReference type="PANTHER" id="PTHR43308:SF5">
    <property type="entry name" value="S-LAYER PROTEIN _ PEPTIDOGLYCAN ENDO-BETA-N-ACETYLGLUCOSAMINIDASE"/>
    <property type="match status" value="1"/>
</dbReference>
<dbReference type="AlphaFoldDB" id="A0A4Y8PQ75"/>
<evidence type="ECO:0000313" key="2">
    <source>
        <dbReference type="EMBL" id="TFE82788.1"/>
    </source>
</evidence>
<gene>
    <name evidence="2" type="ORF">B5M42_24490</name>
</gene>
<dbReference type="Proteomes" id="UP000298246">
    <property type="component" value="Unassembled WGS sequence"/>
</dbReference>
<sequence length="404" mass="44600">MKKTMIAFMSFLAITGCTFQNNAEKSVAAASTPNTVSPVRFNDIDNHWAKDAITSATLAGYVDGFEDGTFRPEQMVTRAEFIKLIISATKETVSGTTTGSDWYKPYAEAATKSGILRDTDFPANEMNTPISRLEMSRIAVRATDATFMNKAVQLDDKSAMYNATKAGLIQGLDRGELAPTANTTRAQSVTIIDRVLKLKSGTKLPVDKYAASNAELDLKKTNIFTMIPELFGGKQWEDASWNPENLYLETPDKKFKGTLDWVIAIDLADPNDPNRYLLGDVSKLTWTASSKRGVRPFVKDHPNSYILIFKTHVDYCDATEYACDIGLQAYPIGFVNPDWEAFYNGELNTLTGISLPGADIFPFILPKSGYQTDGVIQIRLLAPVKAFTQPIDKTVLGIVTSKQY</sequence>
<dbReference type="InterPro" id="IPR051465">
    <property type="entry name" value="Cell_Envelope_Struct_Comp"/>
</dbReference>
<organism evidence="2 3">
    <name type="scientific">Paenibacillus athensensis</name>
    <dbReference type="NCBI Taxonomy" id="1967502"/>
    <lineage>
        <taxon>Bacteria</taxon>
        <taxon>Bacillati</taxon>
        <taxon>Bacillota</taxon>
        <taxon>Bacilli</taxon>
        <taxon>Bacillales</taxon>
        <taxon>Paenibacillaceae</taxon>
        <taxon>Paenibacillus</taxon>
    </lineage>
</organism>
<dbReference type="RefSeq" id="WP_134757721.1">
    <property type="nucleotide sequence ID" value="NZ_MYFO02000008.1"/>
</dbReference>
<keyword evidence="3" id="KW-1185">Reference proteome</keyword>
<proteinExistence type="predicted"/>
<dbReference type="PANTHER" id="PTHR43308">
    <property type="entry name" value="OUTER MEMBRANE PROTEIN ALPHA-RELATED"/>
    <property type="match status" value="1"/>
</dbReference>
<evidence type="ECO:0000259" key="1">
    <source>
        <dbReference type="PROSITE" id="PS51272"/>
    </source>
</evidence>
<feature type="domain" description="SLH" evidence="1">
    <location>
        <begin position="36"/>
        <end position="99"/>
    </location>
</feature>
<dbReference type="OrthoDB" id="5845122at2"/>
<dbReference type="PROSITE" id="PS51272">
    <property type="entry name" value="SLH"/>
    <property type="match status" value="2"/>
</dbReference>
<dbReference type="PROSITE" id="PS51257">
    <property type="entry name" value="PROKAR_LIPOPROTEIN"/>
    <property type="match status" value="1"/>
</dbReference>
<reference evidence="2 3" key="1">
    <citation type="submission" date="2017-03" db="EMBL/GenBank/DDBJ databases">
        <title>Isolation of Levoglucosan Utilizing Bacteria.</title>
        <authorList>
            <person name="Arya A.S."/>
        </authorList>
    </citation>
    <scope>NUCLEOTIDE SEQUENCE [LARGE SCALE GENOMIC DNA]</scope>
    <source>
        <strain evidence="2 3">MEC069</strain>
    </source>
</reference>
<dbReference type="Pfam" id="PF00395">
    <property type="entry name" value="SLH"/>
    <property type="match status" value="2"/>
</dbReference>
<protein>
    <recommendedName>
        <fullName evidence="1">SLH domain-containing protein</fullName>
    </recommendedName>
</protein>